<feature type="transmembrane region" description="Helical" evidence="1">
    <location>
        <begin position="98"/>
        <end position="119"/>
    </location>
</feature>
<evidence type="ECO:0000313" key="2">
    <source>
        <dbReference type="EMBL" id="NVM95415.1"/>
    </source>
</evidence>
<feature type="transmembrane region" description="Helical" evidence="1">
    <location>
        <begin position="139"/>
        <end position="167"/>
    </location>
</feature>
<dbReference type="EMBL" id="JAAMFM010000014">
    <property type="protein sequence ID" value="NVM95415.1"/>
    <property type="molecule type" value="Genomic_DNA"/>
</dbReference>
<keyword evidence="1" id="KW-1133">Transmembrane helix</keyword>
<evidence type="ECO:0008006" key="4">
    <source>
        <dbReference type="Google" id="ProtNLM"/>
    </source>
</evidence>
<reference evidence="2 3" key="1">
    <citation type="submission" date="2020-02" db="EMBL/GenBank/DDBJ databases">
        <title>Genome sequence of strain AETb3-4.</title>
        <authorList>
            <person name="Gao J."/>
            <person name="Zhang X."/>
        </authorList>
    </citation>
    <scope>NUCLEOTIDE SEQUENCE [LARGE SCALE GENOMIC DNA]</scope>
    <source>
        <strain evidence="2 3">AETb3-4</strain>
    </source>
</reference>
<evidence type="ECO:0000313" key="3">
    <source>
        <dbReference type="Proteomes" id="UP000543556"/>
    </source>
</evidence>
<dbReference type="AlphaFoldDB" id="A0A7Y7IHY5"/>
<feature type="transmembrane region" description="Helical" evidence="1">
    <location>
        <begin position="66"/>
        <end position="86"/>
    </location>
</feature>
<evidence type="ECO:0000256" key="1">
    <source>
        <dbReference type="SAM" id="Phobius"/>
    </source>
</evidence>
<sequence>MPGGLTVSRVRSAHRVVAPEPVGWPRWFALSAAAGVAAGIVWWLAAPGGAFYGQGKDYTIWVARDLVLAGVDVLAGLAGAALLIRAGTRHTAGATARLLAVLAGGLLGSVLAWRMGVFAGDLFQTPPDNMPSPSMVFSLRSATVLLLWPLATSAAVFMHTFLSYAFVPQPRPSR</sequence>
<gene>
    <name evidence="2" type="ORF">G6034_10905</name>
</gene>
<organism evidence="2 3">
    <name type="scientific">Arthrobacter wenxiniae</name>
    <dbReference type="NCBI Taxonomy" id="2713570"/>
    <lineage>
        <taxon>Bacteria</taxon>
        <taxon>Bacillati</taxon>
        <taxon>Actinomycetota</taxon>
        <taxon>Actinomycetes</taxon>
        <taxon>Micrococcales</taxon>
        <taxon>Micrococcaceae</taxon>
        <taxon>Arthrobacter</taxon>
    </lineage>
</organism>
<proteinExistence type="predicted"/>
<feature type="transmembrane region" description="Helical" evidence="1">
    <location>
        <begin position="27"/>
        <end position="46"/>
    </location>
</feature>
<dbReference type="RefSeq" id="WP_176635137.1">
    <property type="nucleotide sequence ID" value="NZ_JAAMFM010000014.1"/>
</dbReference>
<accession>A0A7Y7IHY5</accession>
<comment type="caution">
    <text evidence="2">The sequence shown here is derived from an EMBL/GenBank/DDBJ whole genome shotgun (WGS) entry which is preliminary data.</text>
</comment>
<keyword evidence="1" id="KW-0472">Membrane</keyword>
<protein>
    <recommendedName>
        <fullName evidence="4">DUF2567 domain-containing protein</fullName>
    </recommendedName>
</protein>
<name>A0A7Y7IHY5_9MICC</name>
<keyword evidence="1" id="KW-0812">Transmembrane</keyword>
<keyword evidence="3" id="KW-1185">Reference proteome</keyword>
<dbReference type="Proteomes" id="UP000543556">
    <property type="component" value="Unassembled WGS sequence"/>
</dbReference>